<dbReference type="InterPro" id="IPR012336">
    <property type="entry name" value="Thioredoxin-like_fold"/>
</dbReference>
<evidence type="ECO:0000259" key="5">
    <source>
        <dbReference type="PROSITE" id="PS51352"/>
    </source>
</evidence>
<keyword evidence="7" id="KW-1185">Reference proteome</keyword>
<keyword evidence="3" id="KW-1015">Disulfide bond</keyword>
<dbReference type="RefSeq" id="WP_138731119.1">
    <property type="nucleotide sequence ID" value="NZ_SRMP02000026.1"/>
</dbReference>
<keyword evidence="4" id="KW-0676">Redox-active center</keyword>
<sequence>MSRYLKNIIIYVLVLIPVLGSAQLKQDDSIHFVNMEVVVEDIDMLQNAEIQFEMCKDGINSLYLSPRDKYTFKITAASTRIVVPLTTAINYGIILYTHNQNKKEPFAIGENLFIFENGDDVKVVLTKNNFSFSGKGSAKYNYLKTIGKQVDRLIRSNSKALAHYNSGNYKGWIYGRIAQIDSLFDAVADKLKWYRADISPSIYHQLEVDNWARYNKKILNLLSTKAIGHPDTNYNKAFRQVFTEIFSAFDANRFDQESLAQSYYYVDYLYHRQGWATTYAINDGSADKLKQYAFEDVYKSIRKSDGGLIRDKLTLITFSADAIRSPDAKNFISDAIKMGGANKYTEKLKEMEMALMGNVFPFELPDATGKVHKLDDFKGKLIVMDFWYTGCIPCRFLAKALKPIVSSYKNNPNIVFITVSIDGSKKREIWLKSLMDETYTSNDELNLLAPDGKDSEIVKFYNIQGYPALFLISKEGKMITTAPPRPGLDNPEDTAAFKELINKYL</sequence>
<dbReference type="InterPro" id="IPR036249">
    <property type="entry name" value="Thioredoxin-like_sf"/>
</dbReference>
<evidence type="ECO:0000256" key="2">
    <source>
        <dbReference type="ARBA" id="ARBA00022748"/>
    </source>
</evidence>
<name>A0ABW9JJF9_9SPHI</name>
<organism evidence="6 7">
    <name type="scientific">Pedobacter helvus</name>
    <dbReference type="NCBI Taxonomy" id="2563444"/>
    <lineage>
        <taxon>Bacteria</taxon>
        <taxon>Pseudomonadati</taxon>
        <taxon>Bacteroidota</taxon>
        <taxon>Sphingobacteriia</taxon>
        <taxon>Sphingobacteriales</taxon>
        <taxon>Sphingobacteriaceae</taxon>
        <taxon>Pedobacter</taxon>
    </lineage>
</organism>
<evidence type="ECO:0000256" key="1">
    <source>
        <dbReference type="ARBA" id="ARBA00004196"/>
    </source>
</evidence>
<accession>A0ABW9JJF9</accession>
<dbReference type="CDD" id="cd02966">
    <property type="entry name" value="TlpA_like_family"/>
    <property type="match status" value="1"/>
</dbReference>
<dbReference type="InterPro" id="IPR050553">
    <property type="entry name" value="Thioredoxin_ResA/DsbE_sf"/>
</dbReference>
<evidence type="ECO:0000256" key="3">
    <source>
        <dbReference type="ARBA" id="ARBA00023157"/>
    </source>
</evidence>
<dbReference type="Pfam" id="PF13905">
    <property type="entry name" value="Thioredoxin_8"/>
    <property type="match status" value="1"/>
</dbReference>
<dbReference type="InterPro" id="IPR013766">
    <property type="entry name" value="Thioredoxin_domain"/>
</dbReference>
<evidence type="ECO:0000256" key="4">
    <source>
        <dbReference type="ARBA" id="ARBA00023284"/>
    </source>
</evidence>
<evidence type="ECO:0000313" key="7">
    <source>
        <dbReference type="Proteomes" id="UP001517367"/>
    </source>
</evidence>
<protein>
    <submittedName>
        <fullName evidence="6">TlpA family protein disulfide reductase</fullName>
    </submittedName>
</protein>
<dbReference type="Gene3D" id="3.40.30.10">
    <property type="entry name" value="Glutaredoxin"/>
    <property type="match status" value="1"/>
</dbReference>
<dbReference type="PROSITE" id="PS51352">
    <property type="entry name" value="THIOREDOXIN_2"/>
    <property type="match status" value="1"/>
</dbReference>
<feature type="domain" description="Thioredoxin" evidence="5">
    <location>
        <begin position="353"/>
        <end position="505"/>
    </location>
</feature>
<evidence type="ECO:0000313" key="6">
    <source>
        <dbReference type="EMBL" id="MFN0292539.1"/>
    </source>
</evidence>
<keyword evidence="2" id="KW-0201">Cytochrome c-type biogenesis</keyword>
<dbReference type="Proteomes" id="UP001517367">
    <property type="component" value="Unassembled WGS sequence"/>
</dbReference>
<dbReference type="PANTHER" id="PTHR42852:SF6">
    <property type="entry name" value="THIOL:DISULFIDE INTERCHANGE PROTEIN DSBE"/>
    <property type="match status" value="1"/>
</dbReference>
<proteinExistence type="predicted"/>
<reference evidence="6 7" key="1">
    <citation type="submission" date="2024-12" db="EMBL/GenBank/DDBJ databases">
        <authorList>
            <person name="Hu S."/>
        </authorList>
    </citation>
    <scope>NUCLEOTIDE SEQUENCE [LARGE SCALE GENOMIC DNA]</scope>
    <source>
        <strain evidence="6 7">P-25</strain>
    </source>
</reference>
<dbReference type="EMBL" id="SRMP02000026">
    <property type="protein sequence ID" value="MFN0292539.1"/>
    <property type="molecule type" value="Genomic_DNA"/>
</dbReference>
<comment type="caution">
    <text evidence="6">The sequence shown here is derived from an EMBL/GenBank/DDBJ whole genome shotgun (WGS) entry which is preliminary data.</text>
</comment>
<comment type="subcellular location">
    <subcellularLocation>
        <location evidence="1">Cell envelope</location>
    </subcellularLocation>
</comment>
<dbReference type="PANTHER" id="PTHR42852">
    <property type="entry name" value="THIOL:DISULFIDE INTERCHANGE PROTEIN DSBE"/>
    <property type="match status" value="1"/>
</dbReference>
<gene>
    <name evidence="6" type="ORF">E5L68_014130</name>
</gene>
<dbReference type="SUPFAM" id="SSF52833">
    <property type="entry name" value="Thioredoxin-like"/>
    <property type="match status" value="1"/>
</dbReference>